<gene>
    <name evidence="1" type="ORF">CTZ28_42020</name>
</gene>
<name>A0A3M0HT45_9ACTN</name>
<organism evidence="1 2">
    <name type="scientific">Streptomyces shenzhenensis</name>
    <dbReference type="NCBI Taxonomy" id="943815"/>
    <lineage>
        <taxon>Bacteria</taxon>
        <taxon>Bacillati</taxon>
        <taxon>Actinomycetota</taxon>
        <taxon>Actinomycetes</taxon>
        <taxon>Kitasatosporales</taxon>
        <taxon>Streptomycetaceae</taxon>
        <taxon>Streptomyces</taxon>
    </lineage>
</organism>
<protein>
    <submittedName>
        <fullName evidence="1">Uncharacterized protein</fullName>
    </submittedName>
</protein>
<sequence length="82" mass="9645">MKPANRHRSRELTYNDRVFVVRYRRHRDARETGEFTSSDRRRACHHARRHAASGRLVAFTRHVGSGRWEDLTAEVRGEADLS</sequence>
<accession>A0A3M0HT45</accession>
<proteinExistence type="predicted"/>
<keyword evidence="2" id="KW-1185">Reference proteome</keyword>
<dbReference type="AlphaFoldDB" id="A0A3M0HT45"/>
<evidence type="ECO:0000313" key="2">
    <source>
        <dbReference type="Proteomes" id="UP000270471"/>
    </source>
</evidence>
<dbReference type="RefSeq" id="WP_121895080.1">
    <property type="nucleotide sequence ID" value="NZ_PENI01000047.1"/>
</dbReference>
<evidence type="ECO:0000313" key="1">
    <source>
        <dbReference type="EMBL" id="RMB80127.1"/>
    </source>
</evidence>
<comment type="caution">
    <text evidence="1">The sequence shown here is derived from an EMBL/GenBank/DDBJ whole genome shotgun (WGS) entry which is preliminary data.</text>
</comment>
<reference evidence="1 2" key="1">
    <citation type="submission" date="2017-11" db="EMBL/GenBank/DDBJ databases">
        <title>Draft genome of actinobacteria isolated from guarana (Paullinia cupana (Mart.) Ducke.</title>
        <authorList>
            <person name="Siqueira K.A."/>
            <person name="Liotti R.G."/>
            <person name="Mendes T.A.O."/>
            <person name="Soares M.A."/>
        </authorList>
    </citation>
    <scope>NUCLEOTIDE SEQUENCE [LARGE SCALE GENOMIC DNA]</scope>
    <source>
        <strain evidence="1 2">193</strain>
    </source>
</reference>
<dbReference type="EMBL" id="PENI01000047">
    <property type="protein sequence ID" value="RMB80127.1"/>
    <property type="molecule type" value="Genomic_DNA"/>
</dbReference>
<dbReference type="Proteomes" id="UP000270471">
    <property type="component" value="Unassembled WGS sequence"/>
</dbReference>